<dbReference type="EMBL" id="CP018335">
    <property type="protein sequence ID" value="APM38100.1"/>
    <property type="molecule type" value="Genomic_DNA"/>
</dbReference>
<name>A0A1L5F5H4_CLOKL</name>
<feature type="domain" description="GHMP kinase N-terminal" evidence="5">
    <location>
        <begin position="56"/>
        <end position="122"/>
    </location>
</feature>
<dbReference type="Proteomes" id="UP000184604">
    <property type="component" value="Chromosome"/>
</dbReference>
<dbReference type="PANTHER" id="PTHR43527:SF1">
    <property type="entry name" value="L-THREONINE KINASE"/>
    <property type="match status" value="1"/>
</dbReference>
<evidence type="ECO:0000313" key="6">
    <source>
        <dbReference type="EMBL" id="APM38100.1"/>
    </source>
</evidence>
<dbReference type="InterPro" id="IPR006204">
    <property type="entry name" value="GHMP_kinase_N_dom"/>
</dbReference>
<dbReference type="Gene3D" id="3.30.230.10">
    <property type="match status" value="1"/>
</dbReference>
<evidence type="ECO:0000259" key="5">
    <source>
        <dbReference type="Pfam" id="PF00288"/>
    </source>
</evidence>
<dbReference type="RefSeq" id="WP_073537789.1">
    <property type="nucleotide sequence ID" value="NZ_CP018335.1"/>
</dbReference>
<evidence type="ECO:0000256" key="1">
    <source>
        <dbReference type="ARBA" id="ARBA00022679"/>
    </source>
</evidence>
<reference evidence="6 7" key="1">
    <citation type="submission" date="2016-12" db="EMBL/GenBank/DDBJ databases">
        <title>Complete genome sequence of Clostridium kluyveri JZZ isolated from the pit mud of a Chinese flavor liquor-making factory.</title>
        <authorList>
            <person name="Wang Y."/>
        </authorList>
    </citation>
    <scope>NUCLEOTIDE SEQUENCE [LARGE SCALE GENOMIC DNA]</scope>
    <source>
        <strain evidence="6 7">JZZ</strain>
    </source>
</reference>
<dbReference type="PANTHER" id="PTHR43527">
    <property type="entry name" value="4-DIPHOSPHOCYTIDYL-2-C-METHYL-D-ERYTHRITOL KINASE, CHLOROPLASTIC"/>
    <property type="match status" value="1"/>
</dbReference>
<dbReference type="GO" id="GO:0005524">
    <property type="term" value="F:ATP binding"/>
    <property type="evidence" value="ECO:0007669"/>
    <property type="project" value="UniProtKB-KW"/>
</dbReference>
<evidence type="ECO:0000313" key="7">
    <source>
        <dbReference type="Proteomes" id="UP000184604"/>
    </source>
</evidence>
<dbReference type="AlphaFoldDB" id="A0A1L5F5H4"/>
<keyword evidence="4" id="KW-0067">ATP-binding</keyword>
<dbReference type="Pfam" id="PF00288">
    <property type="entry name" value="GHMP_kinases_N"/>
    <property type="match status" value="1"/>
</dbReference>
<dbReference type="GO" id="GO:0016301">
    <property type="term" value="F:kinase activity"/>
    <property type="evidence" value="ECO:0007669"/>
    <property type="project" value="UniProtKB-KW"/>
</dbReference>
<keyword evidence="2" id="KW-0547">Nucleotide-binding</keyword>
<gene>
    <name evidence="6" type="ORF">BS101_04785</name>
</gene>
<evidence type="ECO:0000256" key="3">
    <source>
        <dbReference type="ARBA" id="ARBA00022777"/>
    </source>
</evidence>
<dbReference type="OrthoDB" id="4548147at2"/>
<evidence type="ECO:0000256" key="4">
    <source>
        <dbReference type="ARBA" id="ARBA00022840"/>
    </source>
</evidence>
<protein>
    <submittedName>
        <fullName evidence="6">Kinase</fullName>
    </submittedName>
</protein>
<accession>A0A1L5F5H4</accession>
<dbReference type="InterPro" id="IPR014721">
    <property type="entry name" value="Ribsml_uS5_D2-typ_fold_subgr"/>
</dbReference>
<proteinExistence type="predicted"/>
<dbReference type="SUPFAM" id="SSF54211">
    <property type="entry name" value="Ribosomal protein S5 domain 2-like"/>
    <property type="match status" value="1"/>
</dbReference>
<sequence>MKAAASYPGSIGEMIQGNFNGKDILISCPVNFFTRVTLFESNCPVFKYNYTKSMKFMNNILEKWSYAGYEKNIDMVITSQIPRGKGFASSTADLCATYYALLKLFNRSFNEEELIKSCIQVEPTDSIIFNSMTIFDYKEGVFKENIGEYIKFYMLVFEGSKIVNTVEFNNKELKPLSSVDDLIKIFKNGLRKKSLADMALASTESIYRNQIRLKYDVLPQIMKIKTSTGGLGIIGAHSGDALAIIYEDLEAVDRSVKSLQNIHSYKVYKLETMDKNELYHCIQNERLFEDALG</sequence>
<organism evidence="6 7">
    <name type="scientific">Clostridium kluyveri</name>
    <dbReference type="NCBI Taxonomy" id="1534"/>
    <lineage>
        <taxon>Bacteria</taxon>
        <taxon>Bacillati</taxon>
        <taxon>Bacillota</taxon>
        <taxon>Clostridia</taxon>
        <taxon>Eubacteriales</taxon>
        <taxon>Clostridiaceae</taxon>
        <taxon>Clostridium</taxon>
    </lineage>
</organism>
<evidence type="ECO:0000256" key="2">
    <source>
        <dbReference type="ARBA" id="ARBA00022741"/>
    </source>
</evidence>
<keyword evidence="1" id="KW-0808">Transferase</keyword>
<dbReference type="InterPro" id="IPR012363">
    <property type="entry name" value="PduX"/>
</dbReference>
<dbReference type="InterPro" id="IPR020568">
    <property type="entry name" value="Ribosomal_Su5_D2-typ_SF"/>
</dbReference>
<dbReference type="PIRSF" id="PIRSF033887">
    <property type="entry name" value="PduX"/>
    <property type="match status" value="1"/>
</dbReference>
<keyword evidence="3 6" id="KW-0418">Kinase</keyword>